<reference evidence="1 2" key="1">
    <citation type="journal article" date="2022" name="bioRxiv">
        <title>The genome of the oomycete Peronosclerospora sorghi, a cosmopolitan pathogen of maize and sorghum, is inflated with dispersed pseudogenes.</title>
        <authorList>
            <person name="Fletcher K."/>
            <person name="Martin F."/>
            <person name="Isakeit T."/>
            <person name="Cavanaugh K."/>
            <person name="Magill C."/>
            <person name="Michelmore R."/>
        </authorList>
    </citation>
    <scope>NUCLEOTIDE SEQUENCE [LARGE SCALE GENOMIC DNA]</scope>
    <source>
        <strain evidence="1">P6</strain>
    </source>
</reference>
<organism evidence="1 2">
    <name type="scientific">Peronosclerospora sorghi</name>
    <dbReference type="NCBI Taxonomy" id="230839"/>
    <lineage>
        <taxon>Eukaryota</taxon>
        <taxon>Sar</taxon>
        <taxon>Stramenopiles</taxon>
        <taxon>Oomycota</taxon>
        <taxon>Peronosporomycetes</taxon>
        <taxon>Peronosporales</taxon>
        <taxon>Peronosporaceae</taxon>
        <taxon>Peronosclerospora</taxon>
    </lineage>
</organism>
<gene>
    <name evidence="1" type="ORF">PsorP6_006665</name>
</gene>
<sequence>MEELIRQIQRTHKFLQKPPQKTSWEMCSTSMKELATAVESLHGLDNYKEVVRHLLCLSKGIGVQIASIRSMLVRDICESLLRIVIVTGRDFQEMANALLPQIISTARNTSVAIRQPGAKLLNKMSKLVRYDLAVMRKVYMELHHARLRTLVLEQLRLIFVFWEEEEILPWESDVIEIIRHGVKDQDENVRKVAREVLCRFSSKWSGNVEELAELLSDKEKILIVQEHRTSCLAGTITENYPQLIAKHGSTLISQVKKSVYKPSRLKREQSVQKQVSASSPRGLLEENQSRGDVTANSKTALTSKMTESKATVSHFLSDSDGTCESEQTENANKIANDSQLQEFRTRTFMQSVDPDSRKPARLLTDVKSLSTVTRAAITSDVAVTSALGTLIRKSSEIQISTNLNPSFFSKKQPDSFSNLSYSPESSMLDLKETNRSTLDCDLQGEEETDESKGLRACDNYYSETMPSSHAPTAFDSSSSKNVTFRDKFRRQEDDDTSLHTYVTEPPFFELSPKMSTLSEPVIPVPHFAFQADQETVYQQHDQYGQYASVAEHDKSDPAVECDSVESDEKISLASNTNNGSVELNEGLDECPDDENWLDFADKIGDSMDNDLMSGVDNSQRAAVIEEAVLETEWPAGSLPYLTRSETEEKDGRDGDSNPDNLTKEAFAGLVDLCDEVQRLRPETGDDEERNLSQNKLESVLTQEMQEVTEMNCDSLRLEKTEEPSHGCSRMFEYDHEQLDESSDVGQRSLEHDANETASRYANESVSESNAPGFNDFPGPSYGLETSTRNDEGKPSHSSESMQPWNDKKAQSHRPALFVDEEAGRFHAAEKLFATGKAPMIHGGYNRPPSPQPEDFTFQRRHFKRNPPTQLGAQLHPSRKTEVGVEEKVAPVEAETQATVERDENVVTPSFNEPMETQEPVDNKPSTSSLTSDSTHHSLSTPPPMVSERTGRVRSFVIAIILILAGSFCAAGVLRAAKVAHDSHAYHMALQSRIERFEASIMESHEKVRMLEKEYAVWSDYVRKLTEEEEAHAMAQLEAIQAQVQQWQQDMRADLLAFRQAFSVDALDASFEKLRVNATQQLKQ</sequence>
<dbReference type="Proteomes" id="UP001163321">
    <property type="component" value="Chromosome 4"/>
</dbReference>
<accession>A0ACC0W7B3</accession>
<evidence type="ECO:0000313" key="2">
    <source>
        <dbReference type="Proteomes" id="UP001163321"/>
    </source>
</evidence>
<evidence type="ECO:0000313" key="1">
    <source>
        <dbReference type="EMBL" id="KAI9913596.1"/>
    </source>
</evidence>
<proteinExistence type="predicted"/>
<protein>
    <submittedName>
        <fullName evidence="1">Uncharacterized protein</fullName>
    </submittedName>
</protein>
<dbReference type="EMBL" id="CM047583">
    <property type="protein sequence ID" value="KAI9913596.1"/>
    <property type="molecule type" value="Genomic_DNA"/>
</dbReference>
<comment type="caution">
    <text evidence="1">The sequence shown here is derived from an EMBL/GenBank/DDBJ whole genome shotgun (WGS) entry which is preliminary data.</text>
</comment>
<name>A0ACC0W7B3_9STRA</name>
<keyword evidence="2" id="KW-1185">Reference proteome</keyword>